<feature type="coiled-coil region" evidence="1">
    <location>
        <begin position="76"/>
        <end position="166"/>
    </location>
</feature>
<dbReference type="EMBL" id="HBHX01020332">
    <property type="protein sequence ID" value="CAE0110680.1"/>
    <property type="molecule type" value="Transcribed_RNA"/>
</dbReference>
<proteinExistence type="predicted"/>
<name>A0A7S3EVH0_9EUKA</name>
<reference evidence="2" key="1">
    <citation type="submission" date="2021-01" db="EMBL/GenBank/DDBJ databases">
        <authorList>
            <person name="Corre E."/>
            <person name="Pelletier E."/>
            <person name="Niang G."/>
            <person name="Scheremetjew M."/>
            <person name="Finn R."/>
            <person name="Kale V."/>
            <person name="Holt S."/>
            <person name="Cochrane G."/>
            <person name="Meng A."/>
            <person name="Brown T."/>
            <person name="Cohen L."/>
        </authorList>
    </citation>
    <scope>NUCLEOTIDE SEQUENCE</scope>
    <source>
        <strain evidence="2">CCMP281</strain>
    </source>
</reference>
<organism evidence="2">
    <name type="scientific">Haptolina ericina</name>
    <dbReference type="NCBI Taxonomy" id="156174"/>
    <lineage>
        <taxon>Eukaryota</taxon>
        <taxon>Haptista</taxon>
        <taxon>Haptophyta</taxon>
        <taxon>Prymnesiophyceae</taxon>
        <taxon>Prymnesiales</taxon>
        <taxon>Prymnesiaceae</taxon>
        <taxon>Haptolina</taxon>
    </lineage>
</organism>
<protein>
    <submittedName>
        <fullName evidence="2">Uncharacterized protein</fullName>
    </submittedName>
</protein>
<gene>
    <name evidence="2" type="ORF">HERI1096_LOCUS11340</name>
</gene>
<accession>A0A7S3EVH0</accession>
<keyword evidence="1" id="KW-0175">Coiled coil</keyword>
<evidence type="ECO:0000256" key="1">
    <source>
        <dbReference type="SAM" id="Coils"/>
    </source>
</evidence>
<evidence type="ECO:0000313" key="2">
    <source>
        <dbReference type="EMBL" id="CAE0110680.1"/>
    </source>
</evidence>
<dbReference type="AlphaFoldDB" id="A0A7S3EVH0"/>
<sequence>MWQLASRLESLSEDQLAMRGDSQQAAAAARNAEYRERYMRMRSEYRQLLRSRTDSIKKEGRLSQEVERNVLLGQLEHALRDEADLHRKESQRLNEELYLQEKKTCDGYVEKRLLQDRLAALEAEIQQRDSLDGEIDSKMVSLFNRLKQLEDTNIQLEQSNEQLKGQLGQRNPLYQ</sequence>